<dbReference type="STRING" id="688270.Celal_3326"/>
<keyword evidence="2" id="KW-1185">Reference proteome</keyword>
<dbReference type="KEGG" id="cao:Celal_3326"/>
<organism evidence="1 2">
    <name type="scientific">Cellulophaga algicola (strain DSM 14237 / IC166 / ACAM 630)</name>
    <dbReference type="NCBI Taxonomy" id="688270"/>
    <lineage>
        <taxon>Bacteria</taxon>
        <taxon>Pseudomonadati</taxon>
        <taxon>Bacteroidota</taxon>
        <taxon>Flavobacteriia</taxon>
        <taxon>Flavobacteriales</taxon>
        <taxon>Flavobacteriaceae</taxon>
        <taxon>Cellulophaga</taxon>
    </lineage>
</organism>
<reference evidence="1 2" key="1">
    <citation type="journal article" date="2010" name="Stand. Genomic Sci.">
        <title>Complete genome sequence of Cellulophaga algicola type strain (IC166).</title>
        <authorList>
            <person name="Abt B."/>
            <person name="Lu M."/>
            <person name="Misra M."/>
            <person name="Han C."/>
            <person name="Nolan M."/>
            <person name="Lucas S."/>
            <person name="Hammon N."/>
            <person name="Deshpande S."/>
            <person name="Cheng J.F."/>
            <person name="Tapia R."/>
            <person name="Goodwin L."/>
            <person name="Pitluck S."/>
            <person name="Liolios K."/>
            <person name="Pagani I."/>
            <person name="Ivanova N."/>
            <person name="Mavromatis K."/>
            <person name="Ovchinikova G."/>
            <person name="Pati A."/>
            <person name="Chen A."/>
            <person name="Palaniappan K."/>
            <person name="Land M."/>
            <person name="Hauser L."/>
            <person name="Chang Y.J."/>
            <person name="Jeffries C.D."/>
            <person name="Detter J.C."/>
            <person name="Brambilla E."/>
            <person name="Rohde M."/>
            <person name="Tindall B.J."/>
            <person name="Goker M."/>
            <person name="Woyke T."/>
            <person name="Bristow J."/>
            <person name="Eisen J.A."/>
            <person name="Markowitz V."/>
            <person name="Hugenholtz P."/>
            <person name="Kyrpides N.C."/>
            <person name="Klenk H.P."/>
            <person name="Lapidus A."/>
        </authorList>
    </citation>
    <scope>NUCLEOTIDE SEQUENCE [LARGE SCALE GENOMIC DNA]</scope>
    <source>
        <strain evidence="2">DSM 14237 / IC166 / ACAM 630</strain>
    </source>
</reference>
<name>E6X633_CELAD</name>
<proteinExistence type="predicted"/>
<protein>
    <submittedName>
        <fullName evidence="1">Uncharacterized protein</fullName>
    </submittedName>
</protein>
<dbReference type="AlphaFoldDB" id="E6X633"/>
<evidence type="ECO:0000313" key="2">
    <source>
        <dbReference type="Proteomes" id="UP000008634"/>
    </source>
</evidence>
<dbReference type="EMBL" id="CP002453">
    <property type="protein sequence ID" value="ADV50592.1"/>
    <property type="molecule type" value="Genomic_DNA"/>
</dbReference>
<gene>
    <name evidence="1" type="ordered locus">Celal_3326</name>
</gene>
<dbReference type="HOGENOM" id="CLU_2057155_0_0_10"/>
<evidence type="ECO:0000313" key="1">
    <source>
        <dbReference type="EMBL" id="ADV50592.1"/>
    </source>
</evidence>
<dbReference type="Proteomes" id="UP000008634">
    <property type="component" value="Chromosome"/>
</dbReference>
<accession>E6X633</accession>
<sequence length="119" mass="13868">MGIFDILQRKGSVGSVIRWTYKNFRQLQSEKKDWTKSEILKHMFDVRYESLPVLSKDAKVRLTGISEDLELDNLMDLSAVIYYVEMNLAPQDGKLFTDTFKNANIVLEKLNKKNSTNYK</sequence>
<dbReference type="RefSeq" id="WP_013552046.1">
    <property type="nucleotide sequence ID" value="NC_014934.1"/>
</dbReference>